<dbReference type="eggNOG" id="ENOG5033BNR">
    <property type="taxonomic scope" value="Bacteria"/>
</dbReference>
<dbReference type="RefSeq" id="WP_009284339.1">
    <property type="nucleotide sequence ID" value="NZ_CAIT01000009.1"/>
</dbReference>
<evidence type="ECO:0000313" key="2">
    <source>
        <dbReference type="EMBL" id="CCH55774.1"/>
    </source>
</evidence>
<dbReference type="STRING" id="1185876.BN8_05060"/>
<dbReference type="OrthoDB" id="163809at2"/>
<keyword evidence="1" id="KW-0732">Signal</keyword>
<feature type="chain" id="PRO_5003658637" description="Lipoprotein" evidence="1">
    <location>
        <begin position="22"/>
        <end position="139"/>
    </location>
</feature>
<evidence type="ECO:0008006" key="4">
    <source>
        <dbReference type="Google" id="ProtNLM"/>
    </source>
</evidence>
<evidence type="ECO:0000313" key="3">
    <source>
        <dbReference type="Proteomes" id="UP000009309"/>
    </source>
</evidence>
<gene>
    <name evidence="2" type="ORF">BN8_05060</name>
</gene>
<proteinExistence type="predicted"/>
<dbReference type="EMBL" id="CAIT01000009">
    <property type="protein sequence ID" value="CCH55774.1"/>
    <property type="molecule type" value="Genomic_DNA"/>
</dbReference>
<keyword evidence="3" id="KW-1185">Reference proteome</keyword>
<dbReference type="PROSITE" id="PS51257">
    <property type="entry name" value="PROKAR_LIPOPROTEIN"/>
    <property type="match status" value="1"/>
</dbReference>
<evidence type="ECO:0000256" key="1">
    <source>
        <dbReference type="SAM" id="SignalP"/>
    </source>
</evidence>
<name>I2GPE6_9BACT</name>
<dbReference type="AlphaFoldDB" id="I2GPE6"/>
<accession>I2GPE6</accession>
<protein>
    <recommendedName>
        <fullName evidence="4">Lipoprotein</fullName>
    </recommendedName>
</protein>
<comment type="caution">
    <text evidence="2">The sequence shown here is derived from an EMBL/GenBank/DDBJ whole genome shotgun (WGS) entry which is preliminary data.</text>
</comment>
<dbReference type="Proteomes" id="UP000009309">
    <property type="component" value="Unassembled WGS sequence"/>
</dbReference>
<reference evidence="2 3" key="1">
    <citation type="journal article" date="2012" name="J. Bacteriol.">
        <title>Genome Sequence of the Filamentous Bacterium Fibrisoma limi BUZ 3T.</title>
        <authorList>
            <person name="Filippini M."/>
            <person name="Qi W."/>
            <person name="Jaenicke S."/>
            <person name="Goesmann A."/>
            <person name="Smits T.H."/>
            <person name="Bagheri H.C."/>
        </authorList>
    </citation>
    <scope>NUCLEOTIDE SEQUENCE [LARGE SCALE GENOMIC DNA]</scope>
    <source>
        <strain evidence="3">BUZ 3T</strain>
    </source>
</reference>
<feature type="signal peptide" evidence="1">
    <location>
        <begin position="1"/>
        <end position="21"/>
    </location>
</feature>
<sequence length="139" mass="15014">MKNAFLSLAFLGLMASCSQQTAVAPTQSTEQKVAYQKSVRLAGSSVDLKVAQIADSRCPINARCITAGAVKVQFEASAAGATQQVDVTLPAYPEKPVETLFTVNNQTYRLTLKDVLPYPEAGKEVKLEDYTVQVSVEKQ</sequence>
<organism evidence="2 3">
    <name type="scientific">Fibrisoma limi BUZ 3</name>
    <dbReference type="NCBI Taxonomy" id="1185876"/>
    <lineage>
        <taxon>Bacteria</taxon>
        <taxon>Pseudomonadati</taxon>
        <taxon>Bacteroidota</taxon>
        <taxon>Cytophagia</taxon>
        <taxon>Cytophagales</taxon>
        <taxon>Spirosomataceae</taxon>
        <taxon>Fibrisoma</taxon>
    </lineage>
</organism>